<dbReference type="Gene3D" id="1.10.238.10">
    <property type="entry name" value="EF-hand"/>
    <property type="match status" value="1"/>
</dbReference>
<organism evidence="2 3">
    <name type="scientific">Nonomuraea insulae</name>
    <dbReference type="NCBI Taxonomy" id="1616787"/>
    <lineage>
        <taxon>Bacteria</taxon>
        <taxon>Bacillati</taxon>
        <taxon>Actinomycetota</taxon>
        <taxon>Actinomycetes</taxon>
        <taxon>Streptosporangiales</taxon>
        <taxon>Streptosporangiaceae</taxon>
        <taxon>Nonomuraea</taxon>
    </lineage>
</organism>
<dbReference type="InterPro" id="IPR018247">
    <property type="entry name" value="EF_Hand_1_Ca_BS"/>
</dbReference>
<dbReference type="PROSITE" id="PS50222">
    <property type="entry name" value="EF_HAND_2"/>
    <property type="match status" value="1"/>
</dbReference>
<evidence type="ECO:0000259" key="1">
    <source>
        <dbReference type="PROSITE" id="PS50222"/>
    </source>
</evidence>
<dbReference type="InterPro" id="IPR011992">
    <property type="entry name" value="EF-hand-dom_pair"/>
</dbReference>
<comment type="caution">
    <text evidence="2">The sequence shown here is derived from an EMBL/GenBank/DDBJ whole genome shotgun (WGS) entry which is preliminary data.</text>
</comment>
<evidence type="ECO:0000313" key="2">
    <source>
        <dbReference type="EMBL" id="MFC5834560.1"/>
    </source>
</evidence>
<sequence length="178" mass="19399">MCEDAAFHLARLQARFSLLDAAKTGHLRPEDFDRLAERVSNALGVEHDSDKARALVDGCRTYWKGLADTSGSEQDSVVTFEQFAAAAPDADHFDVYGQPYANALAALADRDDDGFIEPADFLACLTAIGFGLPQVKQLFARLSRNGRIATGDWQTAIKDYYVNASADTPGQLLTPRTI</sequence>
<keyword evidence="3" id="KW-1185">Reference proteome</keyword>
<evidence type="ECO:0000313" key="3">
    <source>
        <dbReference type="Proteomes" id="UP001596058"/>
    </source>
</evidence>
<name>A0ABW1D904_9ACTN</name>
<dbReference type="Proteomes" id="UP001596058">
    <property type="component" value="Unassembled WGS sequence"/>
</dbReference>
<reference evidence="3" key="1">
    <citation type="journal article" date="2019" name="Int. J. Syst. Evol. Microbiol.">
        <title>The Global Catalogue of Microorganisms (GCM) 10K type strain sequencing project: providing services to taxonomists for standard genome sequencing and annotation.</title>
        <authorList>
            <consortium name="The Broad Institute Genomics Platform"/>
            <consortium name="The Broad Institute Genome Sequencing Center for Infectious Disease"/>
            <person name="Wu L."/>
            <person name="Ma J."/>
        </authorList>
    </citation>
    <scope>NUCLEOTIDE SEQUENCE [LARGE SCALE GENOMIC DNA]</scope>
    <source>
        <strain evidence="3">CCUG 53903</strain>
    </source>
</reference>
<accession>A0ABW1D904</accession>
<dbReference type="EMBL" id="JBHSPA010000112">
    <property type="protein sequence ID" value="MFC5834560.1"/>
    <property type="molecule type" value="Genomic_DNA"/>
</dbReference>
<dbReference type="SUPFAM" id="SSF47473">
    <property type="entry name" value="EF-hand"/>
    <property type="match status" value="1"/>
</dbReference>
<dbReference type="RefSeq" id="WP_379523972.1">
    <property type="nucleotide sequence ID" value="NZ_JBHSPA010000112.1"/>
</dbReference>
<proteinExistence type="predicted"/>
<protein>
    <submittedName>
        <fullName evidence="2">EF-hand domain-containing protein</fullName>
    </submittedName>
</protein>
<dbReference type="InterPro" id="IPR002048">
    <property type="entry name" value="EF_hand_dom"/>
</dbReference>
<dbReference type="PROSITE" id="PS00018">
    <property type="entry name" value="EF_HAND_1"/>
    <property type="match status" value="1"/>
</dbReference>
<feature type="domain" description="EF-hand" evidence="1">
    <location>
        <begin position="96"/>
        <end position="131"/>
    </location>
</feature>
<gene>
    <name evidence="2" type="ORF">ACFPZ3_62865</name>
</gene>